<evidence type="ECO:0000256" key="1">
    <source>
        <dbReference type="ARBA" id="ARBA00004123"/>
    </source>
</evidence>
<dbReference type="GO" id="GO:0007091">
    <property type="term" value="P:metaphase/anaphase transition of mitotic cell cycle"/>
    <property type="evidence" value="ECO:0007669"/>
    <property type="project" value="TreeGrafter"/>
</dbReference>
<evidence type="ECO:0000256" key="3">
    <source>
        <dbReference type="ARBA" id="ARBA00022803"/>
    </source>
</evidence>
<keyword evidence="4" id="KW-0539">Nucleus</keyword>
<evidence type="ECO:0000313" key="8">
    <source>
        <dbReference type="EMBL" id="CCG81389.1"/>
    </source>
</evidence>
<feature type="repeat" description="TPR" evidence="6">
    <location>
        <begin position="648"/>
        <end position="681"/>
    </location>
</feature>
<dbReference type="GO" id="GO:0005680">
    <property type="term" value="C:anaphase-promoting complex"/>
    <property type="evidence" value="ECO:0007669"/>
    <property type="project" value="UniProtKB-ARBA"/>
</dbReference>
<comment type="similarity">
    <text evidence="5">Belongs to the APC3/CDC27 family.</text>
</comment>
<dbReference type="PANTHER" id="PTHR12558">
    <property type="entry name" value="CELL DIVISION CYCLE 16,23,27"/>
    <property type="match status" value="1"/>
</dbReference>
<comment type="caution">
    <text evidence="8">The sequence shown here is derived from an EMBL/GenBank/DDBJ whole genome shotgun (WGS) entry which is preliminary data.</text>
</comment>
<keyword evidence="2" id="KW-0677">Repeat</keyword>
<dbReference type="Pfam" id="PF14559">
    <property type="entry name" value="TPR_19"/>
    <property type="match status" value="1"/>
</dbReference>
<dbReference type="STRING" id="1097556.R4XDG6"/>
<protein>
    <submittedName>
        <fullName evidence="8">Anaphase-promoting complex subunit 3</fullName>
    </submittedName>
</protein>
<feature type="region of interest" description="Disordered" evidence="7">
    <location>
        <begin position="223"/>
        <end position="244"/>
    </location>
</feature>
<dbReference type="SUPFAM" id="SSF48452">
    <property type="entry name" value="TPR-like"/>
    <property type="match status" value="1"/>
</dbReference>
<dbReference type="PANTHER" id="PTHR12558:SF13">
    <property type="entry name" value="CELL DIVISION CYCLE PROTEIN 27 HOMOLOG"/>
    <property type="match status" value="1"/>
</dbReference>
<dbReference type="GO" id="GO:0016567">
    <property type="term" value="P:protein ubiquitination"/>
    <property type="evidence" value="ECO:0007669"/>
    <property type="project" value="TreeGrafter"/>
</dbReference>
<dbReference type="Pfam" id="PF12895">
    <property type="entry name" value="ANAPC3"/>
    <property type="match status" value="1"/>
</dbReference>
<dbReference type="PROSITE" id="PS50293">
    <property type="entry name" value="TPR_REGION"/>
    <property type="match status" value="1"/>
</dbReference>
<reference evidence="8 9" key="1">
    <citation type="journal article" date="2013" name="MBio">
        <title>Genome sequencing of the plant pathogen Taphrina deformans, the causal agent of peach leaf curl.</title>
        <authorList>
            <person name="Cisse O.H."/>
            <person name="Almeida J.M.G.C.F."/>
            <person name="Fonseca A."/>
            <person name="Kumar A.A."/>
            <person name="Salojaervi J."/>
            <person name="Overmyer K."/>
            <person name="Hauser P.M."/>
            <person name="Pagni M."/>
        </authorList>
    </citation>
    <scope>NUCLEOTIDE SEQUENCE [LARGE SCALE GENOMIC DNA]</scope>
    <source>
        <strain evidence="9">PYCC 5710 / ATCC 11124 / CBS 356.35 / IMI 108563 / JCM 9778 / NBRC 8474</strain>
    </source>
</reference>
<organism evidence="8 9">
    <name type="scientific">Taphrina deformans (strain PYCC 5710 / ATCC 11124 / CBS 356.35 / IMI 108563 / JCM 9778 / NBRC 8474)</name>
    <name type="common">Peach leaf curl fungus</name>
    <name type="synonym">Lalaria deformans</name>
    <dbReference type="NCBI Taxonomy" id="1097556"/>
    <lineage>
        <taxon>Eukaryota</taxon>
        <taxon>Fungi</taxon>
        <taxon>Dikarya</taxon>
        <taxon>Ascomycota</taxon>
        <taxon>Taphrinomycotina</taxon>
        <taxon>Taphrinomycetes</taxon>
        <taxon>Taphrinales</taxon>
        <taxon>Taphrinaceae</taxon>
        <taxon>Taphrina</taxon>
    </lineage>
</organism>
<dbReference type="Pfam" id="PF13432">
    <property type="entry name" value="TPR_16"/>
    <property type="match status" value="1"/>
</dbReference>
<dbReference type="InterPro" id="IPR011990">
    <property type="entry name" value="TPR-like_helical_dom_sf"/>
</dbReference>
<evidence type="ECO:0000256" key="5">
    <source>
        <dbReference type="ARBA" id="ARBA00038210"/>
    </source>
</evidence>
<proteinExistence type="inferred from homology"/>
<dbReference type="PROSITE" id="PS50005">
    <property type="entry name" value="TPR"/>
    <property type="match status" value="6"/>
</dbReference>
<dbReference type="Proteomes" id="UP000013776">
    <property type="component" value="Unassembled WGS sequence"/>
</dbReference>
<dbReference type="Gene3D" id="1.25.40.10">
    <property type="entry name" value="Tetratricopeptide repeat domain"/>
    <property type="match status" value="4"/>
</dbReference>
<feature type="repeat" description="TPR" evidence="6">
    <location>
        <begin position="512"/>
        <end position="545"/>
    </location>
</feature>
<gene>
    <name evidence="8" type="ORF">TAPDE_001095</name>
</gene>
<feature type="region of interest" description="Disordered" evidence="7">
    <location>
        <begin position="253"/>
        <end position="272"/>
    </location>
</feature>
<dbReference type="GO" id="GO:0051301">
    <property type="term" value="P:cell division"/>
    <property type="evidence" value="ECO:0007669"/>
    <property type="project" value="TreeGrafter"/>
</dbReference>
<feature type="repeat" description="TPR" evidence="6">
    <location>
        <begin position="580"/>
        <end position="613"/>
    </location>
</feature>
<evidence type="ECO:0000256" key="2">
    <source>
        <dbReference type="ARBA" id="ARBA00022737"/>
    </source>
</evidence>
<feature type="region of interest" description="Disordered" evidence="7">
    <location>
        <begin position="292"/>
        <end position="360"/>
    </location>
</feature>
<comment type="subcellular location">
    <subcellularLocation>
        <location evidence="1">Nucleus</location>
    </subcellularLocation>
</comment>
<dbReference type="OrthoDB" id="329563at2759"/>
<dbReference type="FunFam" id="1.25.40.10:FF:000018">
    <property type="entry name" value="Cell division cycle protein 27 homolog B"/>
    <property type="match status" value="1"/>
</dbReference>
<evidence type="ECO:0000256" key="4">
    <source>
        <dbReference type="ARBA" id="ARBA00023242"/>
    </source>
</evidence>
<feature type="repeat" description="TPR" evidence="6">
    <location>
        <begin position="478"/>
        <end position="511"/>
    </location>
</feature>
<evidence type="ECO:0000256" key="6">
    <source>
        <dbReference type="PROSITE-ProRule" id="PRU00339"/>
    </source>
</evidence>
<keyword evidence="9" id="KW-1185">Reference proteome</keyword>
<dbReference type="GO" id="GO:0005737">
    <property type="term" value="C:cytoplasm"/>
    <property type="evidence" value="ECO:0007669"/>
    <property type="project" value="TreeGrafter"/>
</dbReference>
<dbReference type="InterPro" id="IPR019734">
    <property type="entry name" value="TPR_rpt"/>
</dbReference>
<evidence type="ECO:0000256" key="7">
    <source>
        <dbReference type="SAM" id="MobiDB-lite"/>
    </source>
</evidence>
<dbReference type="eggNOG" id="KOG1126">
    <property type="taxonomic scope" value="Eukaryota"/>
</dbReference>
<dbReference type="GO" id="GO:0031145">
    <property type="term" value="P:anaphase-promoting complex-dependent catabolic process"/>
    <property type="evidence" value="ECO:0007669"/>
    <property type="project" value="TreeGrafter"/>
</dbReference>
<dbReference type="AlphaFoldDB" id="R4XDG6"/>
<dbReference type="VEuPathDB" id="FungiDB:TAPDE_001095"/>
<name>R4XDG6_TAPDE</name>
<sequence length="701" mass="79019">MEQAVLYSLDNGFLHSAVFLSEQLYYVDKLNDNSRFLHGLCLLRSRQTNKAHLICQAIKHLGCAYIYARTCLVLKKYKAGITALLSVQQYWHSTSHFYNHTESTRRLLPDAAAVNCLLGQLYQADNDAKRATEHLVNAARANPYLWEAFEGLLKLGVEMTVKNVFRPSDALNSARSMFDAAGATTTDDLMSDLQTTPDIFNQLPKGNEAKNYMFRPTLPLTRLDEFDTPNGPATPTMGSDQHRSSLETLASTTIQAPTRNKQKPKLPELSAPKFGLSRVTAETVNGSHYRAGVKDESLATSSGQRRSSRLNLPSIRPSNRNGPVKKTSRFVQNGKTASTKPPAESIPIAKGRSETRASTSPINLPSLEAESTLLRLLSRIGEGYYALSKYQCQRSIDHFQDLEIGNRTTPTILAKLGRAYYEHGNYEDAALCYKDLRRIDPARIDDMELYSTCLWHLRRDIELSYLAHEIVDLDRLSPQAWCILANCFSLQREHDQALKCVGRAIQLDKDFAYAHTLEGHEYAANEEFERAQASFRNAIRADKRHYNAWYGLGMAYMKTGDNDQAEFHFVKAAQINPSNAVLVCCIGIVMERSKRWPEALQQYERACQLAPQNALARFKKAKALIMARDYKSAMNDLHILKELAPDEANVHYLLGKMYRQFGDKTSAMKHLTIAMNLDNKASHLVKEAIENMDELDNSMAQ</sequence>
<accession>R4XDG6</accession>
<dbReference type="EMBL" id="CAHR02000037">
    <property type="protein sequence ID" value="CCG81389.1"/>
    <property type="molecule type" value="Genomic_DNA"/>
</dbReference>
<feature type="repeat" description="TPR" evidence="6">
    <location>
        <begin position="410"/>
        <end position="443"/>
    </location>
</feature>
<feature type="repeat" description="TPR" evidence="6">
    <location>
        <begin position="546"/>
        <end position="579"/>
    </location>
</feature>
<keyword evidence="3 6" id="KW-0802">TPR repeat</keyword>
<dbReference type="SMART" id="SM00028">
    <property type="entry name" value="TPR"/>
    <property type="match status" value="8"/>
</dbReference>
<feature type="compositionally biased region" description="Polar residues" evidence="7">
    <location>
        <begin position="329"/>
        <end position="339"/>
    </location>
</feature>
<feature type="compositionally biased region" description="Polar residues" evidence="7">
    <location>
        <begin position="298"/>
        <end position="321"/>
    </location>
</feature>
<evidence type="ECO:0000313" key="9">
    <source>
        <dbReference type="Proteomes" id="UP000013776"/>
    </source>
</evidence>